<dbReference type="SUPFAM" id="SSF51735">
    <property type="entry name" value="NAD(P)-binding Rossmann-fold domains"/>
    <property type="match status" value="1"/>
</dbReference>
<proteinExistence type="inferred from homology"/>
<gene>
    <name evidence="3" type="ORF">ACFOYW_09605</name>
</gene>
<dbReference type="EMBL" id="JBHSCN010000005">
    <property type="protein sequence ID" value="MFC4243627.1"/>
    <property type="molecule type" value="Genomic_DNA"/>
</dbReference>
<protein>
    <submittedName>
        <fullName evidence="3">NAD-dependent epimerase/dehydratase family protein</fullName>
    </submittedName>
</protein>
<comment type="similarity">
    <text evidence="1">Belongs to the NAD(P)-dependent epimerase/dehydratase family.</text>
</comment>
<evidence type="ECO:0000313" key="4">
    <source>
        <dbReference type="Proteomes" id="UP001595900"/>
    </source>
</evidence>
<keyword evidence="4" id="KW-1185">Reference proteome</keyword>
<dbReference type="InterPro" id="IPR036291">
    <property type="entry name" value="NAD(P)-bd_dom_sf"/>
</dbReference>
<accession>A0ABV8Q875</accession>
<dbReference type="Pfam" id="PF01370">
    <property type="entry name" value="Epimerase"/>
    <property type="match status" value="1"/>
</dbReference>
<evidence type="ECO:0000256" key="1">
    <source>
        <dbReference type="ARBA" id="ARBA00007637"/>
    </source>
</evidence>
<dbReference type="InterPro" id="IPR001509">
    <property type="entry name" value="Epimerase_deHydtase"/>
</dbReference>
<name>A0ABV8Q875_9MICO</name>
<dbReference type="PANTHER" id="PTHR43000">
    <property type="entry name" value="DTDP-D-GLUCOSE 4,6-DEHYDRATASE-RELATED"/>
    <property type="match status" value="1"/>
</dbReference>
<organism evidence="3 4">
    <name type="scientific">Gryllotalpicola reticulitermitis</name>
    <dbReference type="NCBI Taxonomy" id="1184153"/>
    <lineage>
        <taxon>Bacteria</taxon>
        <taxon>Bacillati</taxon>
        <taxon>Actinomycetota</taxon>
        <taxon>Actinomycetes</taxon>
        <taxon>Micrococcales</taxon>
        <taxon>Microbacteriaceae</taxon>
        <taxon>Gryllotalpicola</taxon>
    </lineage>
</organism>
<dbReference type="Gene3D" id="3.40.50.720">
    <property type="entry name" value="NAD(P)-binding Rossmann-like Domain"/>
    <property type="match status" value="1"/>
</dbReference>
<comment type="caution">
    <text evidence="3">The sequence shown here is derived from an EMBL/GenBank/DDBJ whole genome shotgun (WGS) entry which is preliminary data.</text>
</comment>
<sequence>MILVTGGSGFIGSHTVRALARLGEDCVIIQRGAAEPPAHLADLPVVAERIDVADLAALRALGARHEITGIVHLAGYPAPRGAGAGAGAGAAAVGGGLELTESVLRGFLNIVRVGQEWGVRRIGVASTIGVYGGLVHDGPLTEELPVLLSAPHAIPRVKKIGELLGEQLAEATGIEIVNLRISGTWGPVGHEDPFFAAPALIHAAAGRRPVDLSGLLATPHLGDGLDLCYVKDTGRAIALLQTAEHLVHRTYNVASGRVTTNADVIDAIHAIEPGIDLELAEGVSRAGNPLDIGRLRADTGYEPEYDTAAAVADYIAWLRAGNAR</sequence>
<feature type="domain" description="NAD-dependent epimerase/dehydratase" evidence="2">
    <location>
        <begin position="2"/>
        <end position="254"/>
    </location>
</feature>
<evidence type="ECO:0000259" key="2">
    <source>
        <dbReference type="Pfam" id="PF01370"/>
    </source>
</evidence>
<reference evidence="4" key="1">
    <citation type="journal article" date="2019" name="Int. J. Syst. Evol. Microbiol.">
        <title>The Global Catalogue of Microorganisms (GCM) 10K type strain sequencing project: providing services to taxonomists for standard genome sequencing and annotation.</title>
        <authorList>
            <consortium name="The Broad Institute Genomics Platform"/>
            <consortium name="The Broad Institute Genome Sequencing Center for Infectious Disease"/>
            <person name="Wu L."/>
            <person name="Ma J."/>
        </authorList>
    </citation>
    <scope>NUCLEOTIDE SEQUENCE [LARGE SCALE GENOMIC DNA]</scope>
    <source>
        <strain evidence="4">CGMCC 1.10363</strain>
    </source>
</reference>
<dbReference type="Proteomes" id="UP001595900">
    <property type="component" value="Unassembled WGS sequence"/>
</dbReference>
<dbReference type="RefSeq" id="WP_390228710.1">
    <property type="nucleotide sequence ID" value="NZ_JBHSCN010000005.1"/>
</dbReference>
<evidence type="ECO:0000313" key="3">
    <source>
        <dbReference type="EMBL" id="MFC4243627.1"/>
    </source>
</evidence>